<evidence type="ECO:0000313" key="2">
    <source>
        <dbReference type="EMBL" id="TCZ73471.1"/>
    </source>
</evidence>
<evidence type="ECO:0000313" key="3">
    <source>
        <dbReference type="Proteomes" id="UP000295164"/>
    </source>
</evidence>
<reference evidence="2 3" key="1">
    <citation type="submission" date="2019-03" db="EMBL/GenBank/DDBJ databases">
        <authorList>
            <person name="Kim M.K.M."/>
        </authorList>
    </citation>
    <scope>NUCLEOTIDE SEQUENCE [LARGE SCALE GENOMIC DNA]</scope>
    <source>
        <strain evidence="2 3">17J68-15</strain>
    </source>
</reference>
<accession>A0A4R4E606</accession>
<comment type="caution">
    <text evidence="2">The sequence shown here is derived from an EMBL/GenBank/DDBJ whole genome shotgun (WGS) entry which is preliminary data.</text>
</comment>
<dbReference type="AlphaFoldDB" id="A0A4R4E606"/>
<dbReference type="EMBL" id="SKFH01000006">
    <property type="protein sequence ID" value="TCZ73471.1"/>
    <property type="molecule type" value="Genomic_DNA"/>
</dbReference>
<sequence>MPTPPTRSRILAARILLGLLFLLVGLQLFAYFRTRYELESPLIPVSIVRSLSRPFLVSAAFLLASGLAAAALLYQRKYRAVLVLCVLVLLLNQVGHQYGLFRSLLGE</sequence>
<protein>
    <submittedName>
        <fullName evidence="2">Uncharacterized protein</fullName>
    </submittedName>
</protein>
<feature type="transmembrane region" description="Helical" evidence="1">
    <location>
        <begin position="81"/>
        <end position="101"/>
    </location>
</feature>
<dbReference type="RefSeq" id="WP_131851201.1">
    <property type="nucleotide sequence ID" value="NZ_SKFH01000006.1"/>
</dbReference>
<name>A0A4R4E606_9BACT</name>
<feature type="transmembrane region" description="Helical" evidence="1">
    <location>
        <begin position="54"/>
        <end position="74"/>
    </location>
</feature>
<keyword evidence="1" id="KW-0472">Membrane</keyword>
<proteinExistence type="predicted"/>
<evidence type="ECO:0000256" key="1">
    <source>
        <dbReference type="SAM" id="Phobius"/>
    </source>
</evidence>
<dbReference type="Proteomes" id="UP000295164">
    <property type="component" value="Unassembled WGS sequence"/>
</dbReference>
<keyword evidence="3" id="KW-1185">Reference proteome</keyword>
<organism evidence="2 3">
    <name type="scientific">Flaviaesturariibacter aridisoli</name>
    <dbReference type="NCBI Taxonomy" id="2545761"/>
    <lineage>
        <taxon>Bacteria</taxon>
        <taxon>Pseudomonadati</taxon>
        <taxon>Bacteroidota</taxon>
        <taxon>Chitinophagia</taxon>
        <taxon>Chitinophagales</taxon>
        <taxon>Chitinophagaceae</taxon>
        <taxon>Flaviaestuariibacter</taxon>
    </lineage>
</organism>
<keyword evidence="1" id="KW-1133">Transmembrane helix</keyword>
<keyword evidence="1" id="KW-0812">Transmembrane</keyword>
<gene>
    <name evidence="2" type="ORF">E0486_05795</name>
</gene>